<accession>A0A8X7SHP6</accession>
<comment type="caution">
    <text evidence="1">The sequence shown here is derived from an EMBL/GenBank/DDBJ whole genome shotgun (WGS) entry which is preliminary data.</text>
</comment>
<name>A0A8X7SHP6_BRACI</name>
<evidence type="ECO:0000313" key="2">
    <source>
        <dbReference type="Proteomes" id="UP000886595"/>
    </source>
</evidence>
<sequence length="324" mass="36881">MTEKHEDSIIALHKGEKEIVIISEGPRERLVSFLSFYLQLNGREFVLVVFVTNHRSLPRELVNIYEPYELPQRSSVGTKIPIVFNPKLTRSFIELRPIPDPEAITLTRMLASLGSTSTKVFKVLSVAEGFGGYQFNLMTLDQGVEEERWQLVRSDLPRHEPAGAANSVCVRKCIYYQAYLHVLGVYRGRVTVGINSQLQSSTVMFCMESPTSWSKETILTGKFEEDLGYYVQIYLRGFTSCGENIIFTMHEVSMERGGLENRLFPGALAHVVYHNTRTGTFVREAIEAVHFPPTETTGSDTTTVVWNYTESKVWLKKKLEREIV</sequence>
<dbReference type="EMBL" id="JAAMPC010000006">
    <property type="protein sequence ID" value="KAG2306222.1"/>
    <property type="molecule type" value="Genomic_DNA"/>
</dbReference>
<reference evidence="1 2" key="1">
    <citation type="submission" date="2020-02" db="EMBL/GenBank/DDBJ databases">
        <authorList>
            <person name="Ma Q."/>
            <person name="Huang Y."/>
            <person name="Song X."/>
            <person name="Pei D."/>
        </authorList>
    </citation>
    <scope>NUCLEOTIDE SEQUENCE [LARGE SCALE GENOMIC DNA]</scope>
    <source>
        <strain evidence="1">Sxm20200214</strain>
        <tissue evidence="1">Leaf</tissue>
    </source>
</reference>
<proteinExistence type="predicted"/>
<evidence type="ECO:0000313" key="1">
    <source>
        <dbReference type="EMBL" id="KAG2306222.1"/>
    </source>
</evidence>
<organism evidence="1 2">
    <name type="scientific">Brassica carinata</name>
    <name type="common">Ethiopian mustard</name>
    <name type="synonym">Abyssinian cabbage</name>
    <dbReference type="NCBI Taxonomy" id="52824"/>
    <lineage>
        <taxon>Eukaryota</taxon>
        <taxon>Viridiplantae</taxon>
        <taxon>Streptophyta</taxon>
        <taxon>Embryophyta</taxon>
        <taxon>Tracheophyta</taxon>
        <taxon>Spermatophyta</taxon>
        <taxon>Magnoliopsida</taxon>
        <taxon>eudicotyledons</taxon>
        <taxon>Gunneridae</taxon>
        <taxon>Pentapetalae</taxon>
        <taxon>rosids</taxon>
        <taxon>malvids</taxon>
        <taxon>Brassicales</taxon>
        <taxon>Brassicaceae</taxon>
        <taxon>Brassiceae</taxon>
        <taxon>Brassica</taxon>
    </lineage>
</organism>
<keyword evidence="2" id="KW-1185">Reference proteome</keyword>
<gene>
    <name evidence="1" type="ORF">Bca52824_025970</name>
</gene>
<protein>
    <submittedName>
        <fullName evidence="1">Uncharacterized protein</fullName>
    </submittedName>
</protein>
<dbReference type="AlphaFoldDB" id="A0A8X7SHP6"/>
<dbReference type="Proteomes" id="UP000886595">
    <property type="component" value="Unassembled WGS sequence"/>
</dbReference>